<dbReference type="PATRIC" id="fig|616990.3.peg.1075"/>
<keyword evidence="5 8" id="KW-0812">Transmembrane</keyword>
<comment type="similarity">
    <text evidence="2">Belongs to the major facilitator superfamily. EmrB family.</text>
</comment>
<feature type="transmembrane region" description="Helical" evidence="8">
    <location>
        <begin position="198"/>
        <end position="219"/>
    </location>
</feature>
<feature type="transmembrane region" description="Helical" evidence="8">
    <location>
        <begin position="79"/>
        <end position="96"/>
    </location>
</feature>
<proteinExistence type="inferred from homology"/>
<dbReference type="AlphaFoldDB" id="A0A0R2LSL8"/>
<evidence type="ECO:0000256" key="4">
    <source>
        <dbReference type="ARBA" id="ARBA00022475"/>
    </source>
</evidence>
<dbReference type="SUPFAM" id="SSF103473">
    <property type="entry name" value="MFS general substrate transporter"/>
    <property type="match status" value="1"/>
</dbReference>
<dbReference type="GO" id="GO:0022857">
    <property type="term" value="F:transmembrane transporter activity"/>
    <property type="evidence" value="ECO:0007669"/>
    <property type="project" value="InterPro"/>
</dbReference>
<feature type="transmembrane region" description="Helical" evidence="8">
    <location>
        <begin position="12"/>
        <end position="31"/>
    </location>
</feature>
<feature type="transmembrane region" description="Helical" evidence="8">
    <location>
        <begin position="51"/>
        <end position="70"/>
    </location>
</feature>
<dbReference type="Proteomes" id="UP000051906">
    <property type="component" value="Unassembled WGS sequence"/>
</dbReference>
<keyword evidence="4" id="KW-1003">Cell membrane</keyword>
<dbReference type="InterPro" id="IPR036259">
    <property type="entry name" value="MFS_trans_sf"/>
</dbReference>
<keyword evidence="3" id="KW-0813">Transport</keyword>
<keyword evidence="6 8" id="KW-1133">Transmembrane helix</keyword>
<dbReference type="STRING" id="616990.IV54_GL000994"/>
<protein>
    <submittedName>
        <fullName evidence="10">Major facilitator superfamily permease</fullName>
    </submittedName>
</protein>
<feature type="transmembrane region" description="Helical" evidence="8">
    <location>
        <begin position="333"/>
        <end position="354"/>
    </location>
</feature>
<evidence type="ECO:0000256" key="1">
    <source>
        <dbReference type="ARBA" id="ARBA00004651"/>
    </source>
</evidence>
<comment type="subcellular location">
    <subcellularLocation>
        <location evidence="1">Cell membrane</location>
        <topology evidence="1">Multi-pass membrane protein</topology>
    </subcellularLocation>
</comment>
<feature type="domain" description="Major facilitator superfamily (MFS) profile" evidence="9">
    <location>
        <begin position="9"/>
        <end position="464"/>
    </location>
</feature>
<dbReference type="RefSeq" id="WP_057877782.1">
    <property type="nucleotide sequence ID" value="NZ_JQCA01000029.1"/>
</dbReference>
<name>A0A0R2LSL8_9LACO</name>
<dbReference type="GO" id="GO:0005886">
    <property type="term" value="C:plasma membrane"/>
    <property type="evidence" value="ECO:0007669"/>
    <property type="project" value="UniProtKB-SubCell"/>
</dbReference>
<feature type="transmembrane region" description="Helical" evidence="8">
    <location>
        <begin position="299"/>
        <end position="321"/>
    </location>
</feature>
<feature type="transmembrane region" description="Helical" evidence="8">
    <location>
        <begin position="360"/>
        <end position="382"/>
    </location>
</feature>
<dbReference type="InterPro" id="IPR020846">
    <property type="entry name" value="MFS_dom"/>
</dbReference>
<dbReference type="PROSITE" id="PS50850">
    <property type="entry name" value="MFS"/>
    <property type="match status" value="1"/>
</dbReference>
<evidence type="ECO:0000256" key="5">
    <source>
        <dbReference type="ARBA" id="ARBA00022692"/>
    </source>
</evidence>
<feature type="transmembrane region" description="Helical" evidence="8">
    <location>
        <begin position="102"/>
        <end position="122"/>
    </location>
</feature>
<evidence type="ECO:0000259" key="9">
    <source>
        <dbReference type="PROSITE" id="PS50850"/>
    </source>
</evidence>
<feature type="transmembrane region" description="Helical" evidence="8">
    <location>
        <begin position="266"/>
        <end position="287"/>
    </location>
</feature>
<sequence>MANEKIEPRVVGAVLATGLMSLSGVIVETAMNITFPTLMKQFDVTTGTVQWMTTLYLLIVACIVPISSYLKRRFKLKSLFVTANLLFIAGLLLDAMAPTFTWLLLGRAVQGLGTGIALPLMFNIILEQVPLSRIGLMTGIGTLITAVGPAIGPTYGGILVTNFNWRYIFWILVPFLVISFFVGIRTIKQVVPTKQESFDVLSMITVIMAFGGLIYGFSSLSSHDWLSWSVLGSWIIGIVGAVGFVRRSDHIDHPLIHLDALRNRPFAWHLLTFFLIQTTALGLSFILPNYLQLVDQQTAFVAGLVVLPGAIIGAAFSPIGGQILDRFGAKRPILLGLSVVVITLLLMTVFASHLSVAAILWLYVVYMVGIGVAFGNIMTAGLKQLGADLKADGNALMNALQQFAGAIGTAVVSAIIGASQASGSGSTVVKTALGSKWALLVLVVTGLGALLSMLVAFRSEQGTTAR</sequence>
<dbReference type="Pfam" id="PF07690">
    <property type="entry name" value="MFS_1"/>
    <property type="match status" value="1"/>
</dbReference>
<dbReference type="PRINTS" id="PR01036">
    <property type="entry name" value="TCRTETB"/>
</dbReference>
<evidence type="ECO:0000313" key="10">
    <source>
        <dbReference type="EMBL" id="KRO04591.1"/>
    </source>
</evidence>
<dbReference type="OrthoDB" id="9816041at2"/>
<dbReference type="PANTHER" id="PTHR42718">
    <property type="entry name" value="MAJOR FACILITATOR SUPERFAMILY MULTIDRUG TRANSPORTER MFSC"/>
    <property type="match status" value="1"/>
</dbReference>
<dbReference type="InterPro" id="IPR011701">
    <property type="entry name" value="MFS"/>
</dbReference>
<feature type="transmembrane region" description="Helical" evidence="8">
    <location>
        <begin position="437"/>
        <end position="457"/>
    </location>
</feature>
<feature type="transmembrane region" description="Helical" evidence="8">
    <location>
        <begin position="225"/>
        <end position="245"/>
    </location>
</feature>
<evidence type="ECO:0000256" key="2">
    <source>
        <dbReference type="ARBA" id="ARBA00008537"/>
    </source>
</evidence>
<keyword evidence="7 8" id="KW-0472">Membrane</keyword>
<evidence type="ECO:0000256" key="6">
    <source>
        <dbReference type="ARBA" id="ARBA00022989"/>
    </source>
</evidence>
<keyword evidence="11" id="KW-1185">Reference proteome</keyword>
<evidence type="ECO:0000313" key="11">
    <source>
        <dbReference type="Proteomes" id="UP000051906"/>
    </source>
</evidence>
<dbReference type="InterPro" id="IPR004638">
    <property type="entry name" value="EmrB-like"/>
</dbReference>
<reference evidence="10 11" key="1">
    <citation type="journal article" date="2015" name="Genome Announc.">
        <title>Expanding the biotechnology potential of lactobacilli through comparative genomics of 213 strains and associated genera.</title>
        <authorList>
            <person name="Sun Z."/>
            <person name="Harris H.M."/>
            <person name="McCann A."/>
            <person name="Guo C."/>
            <person name="Argimon S."/>
            <person name="Zhang W."/>
            <person name="Yang X."/>
            <person name="Jeffery I.B."/>
            <person name="Cooney J.C."/>
            <person name="Kagawa T.F."/>
            <person name="Liu W."/>
            <person name="Song Y."/>
            <person name="Salvetti E."/>
            <person name="Wrobel A."/>
            <person name="Rasinkangas P."/>
            <person name="Parkhill J."/>
            <person name="Rea M.C."/>
            <person name="O'Sullivan O."/>
            <person name="Ritari J."/>
            <person name="Douillard F.P."/>
            <person name="Paul Ross R."/>
            <person name="Yang R."/>
            <person name="Briner A.E."/>
            <person name="Felis G.E."/>
            <person name="de Vos W.M."/>
            <person name="Barrangou R."/>
            <person name="Klaenhammer T.R."/>
            <person name="Caufield P.W."/>
            <person name="Cui Y."/>
            <person name="Zhang H."/>
            <person name="O'Toole P.W."/>
        </authorList>
    </citation>
    <scope>NUCLEOTIDE SEQUENCE [LARGE SCALE GENOMIC DNA]</scope>
    <source>
        <strain evidence="10 11">DSM 22467</strain>
    </source>
</reference>
<dbReference type="EMBL" id="JQCA01000029">
    <property type="protein sequence ID" value="KRO04591.1"/>
    <property type="molecule type" value="Genomic_DNA"/>
</dbReference>
<accession>A0A0R2LSL8</accession>
<dbReference type="Gene3D" id="1.20.1720.10">
    <property type="entry name" value="Multidrug resistance protein D"/>
    <property type="match status" value="1"/>
</dbReference>
<dbReference type="Gene3D" id="1.20.1250.20">
    <property type="entry name" value="MFS general substrate transporter like domains"/>
    <property type="match status" value="1"/>
</dbReference>
<gene>
    <name evidence="10" type="ORF">IV54_GL000994</name>
</gene>
<evidence type="ECO:0000256" key="7">
    <source>
        <dbReference type="ARBA" id="ARBA00023136"/>
    </source>
</evidence>
<feature type="transmembrane region" description="Helical" evidence="8">
    <location>
        <begin position="167"/>
        <end position="186"/>
    </location>
</feature>
<feature type="transmembrane region" description="Helical" evidence="8">
    <location>
        <begin position="403"/>
        <end position="422"/>
    </location>
</feature>
<dbReference type="NCBIfam" id="TIGR00711">
    <property type="entry name" value="efflux_EmrB"/>
    <property type="match status" value="1"/>
</dbReference>
<evidence type="ECO:0000256" key="3">
    <source>
        <dbReference type="ARBA" id="ARBA00022448"/>
    </source>
</evidence>
<organism evidence="10 11">
    <name type="scientific">Levilactobacillus paucivorans</name>
    <dbReference type="NCBI Taxonomy" id="616990"/>
    <lineage>
        <taxon>Bacteria</taxon>
        <taxon>Bacillati</taxon>
        <taxon>Bacillota</taxon>
        <taxon>Bacilli</taxon>
        <taxon>Lactobacillales</taxon>
        <taxon>Lactobacillaceae</taxon>
        <taxon>Levilactobacillus</taxon>
    </lineage>
</organism>
<evidence type="ECO:0000256" key="8">
    <source>
        <dbReference type="SAM" id="Phobius"/>
    </source>
</evidence>
<dbReference type="PANTHER" id="PTHR42718:SF9">
    <property type="entry name" value="MAJOR FACILITATOR SUPERFAMILY MULTIDRUG TRANSPORTER MFSC"/>
    <property type="match status" value="1"/>
</dbReference>
<feature type="transmembrane region" description="Helical" evidence="8">
    <location>
        <begin position="134"/>
        <end position="155"/>
    </location>
</feature>
<comment type="caution">
    <text evidence="10">The sequence shown here is derived from an EMBL/GenBank/DDBJ whole genome shotgun (WGS) entry which is preliminary data.</text>
</comment>